<gene>
    <name evidence="2" type="primary">g3285</name>
</gene>
<proteinExistence type="predicted"/>
<dbReference type="PANTHER" id="PTHR24148">
    <property type="entry name" value="ANKYRIN REPEAT DOMAIN-CONTAINING PROTEIN 39 HOMOLOG-RELATED"/>
    <property type="match status" value="1"/>
</dbReference>
<organism evidence="2">
    <name type="scientific">Nodulisporium sp</name>
    <dbReference type="NCBI Taxonomy" id="1897413"/>
    <lineage>
        <taxon>Eukaryota</taxon>
        <taxon>Fungi</taxon>
        <taxon>Dikarya</taxon>
        <taxon>Ascomycota</taxon>
        <taxon>Pezizomycotina</taxon>
        <taxon>Sordariomycetes</taxon>
        <taxon>Xylariomycetidae</taxon>
        <taxon>Xylariales</taxon>
        <taxon>Xylariaceae</taxon>
        <taxon>Nodulisporium</taxon>
    </lineage>
</organism>
<dbReference type="InterPro" id="IPR052895">
    <property type="entry name" value="HetReg/Transcr_Mod"/>
</dbReference>
<dbReference type="EMBL" id="MG886384">
    <property type="protein sequence ID" value="AVY05527.1"/>
    <property type="molecule type" value="Genomic_DNA"/>
</dbReference>
<dbReference type="AlphaFoldDB" id="A0A2R4QF21"/>
<feature type="domain" description="Heterokaryon incompatibility" evidence="1">
    <location>
        <begin position="52"/>
        <end position="155"/>
    </location>
</feature>
<evidence type="ECO:0000313" key="2">
    <source>
        <dbReference type="EMBL" id="AVY05527.1"/>
    </source>
</evidence>
<evidence type="ECO:0000259" key="1">
    <source>
        <dbReference type="Pfam" id="PF06985"/>
    </source>
</evidence>
<dbReference type="InterPro" id="IPR010730">
    <property type="entry name" value="HET"/>
</dbReference>
<reference evidence="2" key="1">
    <citation type="submission" date="2018-02" db="EMBL/GenBank/DDBJ databases">
        <title>Biosynthetic Pathway for Furanosteroid Demethoxyviridin and Identification of an Unusual Pregnane Side-chain Cleavage.</title>
        <authorList>
            <person name="Wang G.-Q."/>
            <person name="Chen G.-D."/>
            <person name="Qin S.-Y."/>
            <person name="Hu D."/>
            <person name="Awakawa T."/>
            <person name="Li S.-Y."/>
            <person name="Lv J.-M."/>
            <person name="Wang C.-X."/>
            <person name="Yao X.-S."/>
            <person name="Abe I."/>
            <person name="Gao H."/>
        </authorList>
    </citation>
    <scope>NUCLEOTIDE SEQUENCE</scope>
    <source>
        <strain evidence="2">JNvid</strain>
    </source>
</reference>
<protein>
    <submittedName>
        <fullName evidence="2">Heterokaryon incompatibility protein</fullName>
    </submittedName>
</protein>
<accession>A0A2R4QF21</accession>
<dbReference type="Pfam" id="PF06985">
    <property type="entry name" value="HET"/>
    <property type="match status" value="1"/>
</dbReference>
<sequence length="677" mass="77559">METWNADIASLMYRPFSGAVPFRLLRLHPGKSGGQLIAELIPTSVDEADGQYEAISYTWGSPENLCCIICNDFNLKVQKNAFDMLLDLRQRDEPRVIWVDAICIDQSNVEERASQVSIMHHIYRRAKRVVVWLGKPDEYSSLAMSYAATLDVPKLIAEPQELGLHGPLMRGKFTRESFTSSTLKERRSRVNIRPWEAALCRHTCVVCGEQEVDWDNVYALAWMITPRSVEVYPDYIPDNQNGTLNNLAAIQHIQRRRRQLFGDSHWHEKGRTSMYPFSFCIADVGRFGATDPRDKMYALQCFAEDANEWFKVDYRVPWEILYTDIARRLLQQGILGFLKSAGRARQKPNSILPSWAPDFRDGNWGKSIIEMHPTQTAGGPKTDWATACPGRSAGSVHNLPKCHRKRLDLPNSLKSFKDTRKSLLQSYASFKCMMSDEVIYIAAIVEDPFDVKATLDVLRGDLQYIGQLESRTYLNGESITDAYKLTLILSSNRDQVPVDSKYARDNWDDWIRWLEDPLSTRNNMPIWAYPMEASEAIHRFRFAMTRRGYFCLVPRATKLQDVVSIFVGYPLGVVNRPWRPSSTYLNGKTANDEPSSGEEKMEYFEMIGDSYIHGMMENEARCIIDEFKCRHNPNQTQLNKMLKASDSGRGEAWRTLGLHGGYERILETLGDHLVKLV</sequence>
<dbReference type="PANTHER" id="PTHR24148:SF64">
    <property type="entry name" value="HETEROKARYON INCOMPATIBILITY DOMAIN-CONTAINING PROTEIN"/>
    <property type="match status" value="1"/>
</dbReference>
<name>A0A2R4QF21_9PEZI</name>